<name>A0A1I3VUF0_9LACT</name>
<dbReference type="Pfam" id="PF05175">
    <property type="entry name" value="MTS"/>
    <property type="match status" value="1"/>
</dbReference>
<dbReference type="PANTHER" id="PTHR47739">
    <property type="entry name" value="TRNA1(VAL) (ADENINE(37)-N6)-METHYLTRANSFERASE"/>
    <property type="match status" value="1"/>
</dbReference>
<dbReference type="GO" id="GO:0032259">
    <property type="term" value="P:methylation"/>
    <property type="evidence" value="ECO:0007669"/>
    <property type="project" value="UniProtKB-KW"/>
</dbReference>
<keyword evidence="2" id="KW-0489">Methyltransferase</keyword>
<evidence type="ECO:0000313" key="3">
    <source>
        <dbReference type="Proteomes" id="UP000199589"/>
    </source>
</evidence>
<organism evidence="2 3">
    <name type="scientific">Marinilactibacillus piezotolerans</name>
    <dbReference type="NCBI Taxonomy" id="258723"/>
    <lineage>
        <taxon>Bacteria</taxon>
        <taxon>Bacillati</taxon>
        <taxon>Bacillota</taxon>
        <taxon>Bacilli</taxon>
        <taxon>Lactobacillales</taxon>
        <taxon>Carnobacteriaceae</taxon>
        <taxon>Marinilactibacillus</taxon>
    </lineage>
</organism>
<accession>A0A1I3VUF0</accession>
<dbReference type="PANTHER" id="PTHR47739:SF1">
    <property type="entry name" value="TRNA1(VAL) (ADENINE(37)-N6)-METHYLTRANSFERASE"/>
    <property type="match status" value="1"/>
</dbReference>
<dbReference type="SUPFAM" id="SSF53335">
    <property type="entry name" value="S-adenosyl-L-methionine-dependent methyltransferases"/>
    <property type="match status" value="1"/>
</dbReference>
<proteinExistence type="predicted"/>
<gene>
    <name evidence="2" type="ORF">SAMN04488569_100521</name>
</gene>
<dbReference type="AlphaFoldDB" id="A0A1I3VUF0"/>
<evidence type="ECO:0000313" key="2">
    <source>
        <dbReference type="EMBL" id="SFJ98855.1"/>
    </source>
</evidence>
<dbReference type="GO" id="GO:0008168">
    <property type="term" value="F:methyltransferase activity"/>
    <property type="evidence" value="ECO:0007669"/>
    <property type="project" value="UniProtKB-KW"/>
</dbReference>
<feature type="domain" description="Methyltransferase small" evidence="1">
    <location>
        <begin position="20"/>
        <end position="147"/>
    </location>
</feature>
<protein>
    <submittedName>
        <fullName evidence="2">tRNA1(Val) A37 N6-methylase TrmN6</fullName>
    </submittedName>
</protein>
<dbReference type="CDD" id="cd02440">
    <property type="entry name" value="AdoMet_MTases"/>
    <property type="match status" value="1"/>
</dbReference>
<evidence type="ECO:0000259" key="1">
    <source>
        <dbReference type="Pfam" id="PF05175"/>
    </source>
</evidence>
<reference evidence="3" key="1">
    <citation type="submission" date="2016-10" db="EMBL/GenBank/DDBJ databases">
        <authorList>
            <person name="Varghese N."/>
            <person name="Submissions S."/>
        </authorList>
    </citation>
    <scope>NUCLEOTIDE SEQUENCE [LARGE SCALE GENOMIC DNA]</scope>
    <source>
        <strain evidence="3">DSM 16108</strain>
    </source>
</reference>
<sequence>MEDLLRNDERIDQLMQYDLKIIQSPTVFSFSLDAVLLGDFAQVPRHDRANIMDLCSGNGAIALMLSQKTKSLVTGVEIQERLIDMANRSIRLNRLESKVNMIHTDVNEIKNWIRHDSVDVVTCNPPYFKHTKESAKNPNQHLAIARHELYLNLQELMKATAFLLKTKGKAYFVHRPERFLEILDAMREVNLVPKRVRFVYPKEHKEANMLLIEGIKNGKETGFTVLPPLYVFDQQDEYLPEVRRMIYGSNRKES</sequence>
<dbReference type="Proteomes" id="UP000199589">
    <property type="component" value="Unassembled WGS sequence"/>
</dbReference>
<dbReference type="InterPro" id="IPR029063">
    <property type="entry name" value="SAM-dependent_MTases_sf"/>
</dbReference>
<dbReference type="InterPro" id="IPR007848">
    <property type="entry name" value="Small_mtfrase_dom"/>
</dbReference>
<keyword evidence="3" id="KW-1185">Reference proteome</keyword>
<dbReference type="STRING" id="258723.GCA_900169305_01062"/>
<keyword evidence="2" id="KW-0808">Transferase</keyword>
<dbReference type="EMBL" id="FOSJ01000005">
    <property type="protein sequence ID" value="SFJ98855.1"/>
    <property type="molecule type" value="Genomic_DNA"/>
</dbReference>
<dbReference type="Gene3D" id="3.40.50.150">
    <property type="entry name" value="Vaccinia Virus protein VP39"/>
    <property type="match status" value="1"/>
</dbReference>
<dbReference type="InterPro" id="IPR050210">
    <property type="entry name" value="tRNA_Adenine-N(6)_MTase"/>
</dbReference>